<keyword evidence="4" id="KW-1185">Reference proteome</keyword>
<name>A0A7W9JK53_9MICC</name>
<feature type="transmembrane region" description="Helical" evidence="2">
    <location>
        <begin position="153"/>
        <end position="172"/>
    </location>
</feature>
<proteinExistence type="predicted"/>
<dbReference type="RefSeq" id="WP_184172258.1">
    <property type="nucleotide sequence ID" value="NZ_BAABAG010000011.1"/>
</dbReference>
<dbReference type="EMBL" id="JACHMW010000001">
    <property type="protein sequence ID" value="MBB5848936.1"/>
    <property type="molecule type" value="Genomic_DNA"/>
</dbReference>
<sequence>MSQKPRKSRPSRASQSGARSGSSAARAAGGAERARPTLRDLNIREDLAAAGRQEGSPAIPVSALIVTTLLVGAYLHLLVLQQMTQLTGGLAMPDSMLFYGQDHVRALSAVMDDAARGQLNWVHKTAGVIFPIAVALTLAAVGAWRLRPAAAKWGALGVGVLFAVVDIAENIAIEEAIAAGGPGTGLAAALTLARWVLLALIALAIVVMLWAGRRRREPAARRR</sequence>
<accession>A0A7W9JK53</accession>
<keyword evidence="2" id="KW-0812">Transmembrane</keyword>
<evidence type="ECO:0000256" key="1">
    <source>
        <dbReference type="SAM" id="MobiDB-lite"/>
    </source>
</evidence>
<organism evidence="3 4">
    <name type="scientific">Micrococcus endophyticus</name>
    <dbReference type="NCBI Taxonomy" id="455343"/>
    <lineage>
        <taxon>Bacteria</taxon>
        <taxon>Bacillati</taxon>
        <taxon>Actinomycetota</taxon>
        <taxon>Actinomycetes</taxon>
        <taxon>Micrococcales</taxon>
        <taxon>Micrococcaceae</taxon>
        <taxon>Micrococcus</taxon>
    </lineage>
</organism>
<dbReference type="Proteomes" id="UP000567246">
    <property type="component" value="Unassembled WGS sequence"/>
</dbReference>
<evidence type="ECO:0000256" key="2">
    <source>
        <dbReference type="SAM" id="Phobius"/>
    </source>
</evidence>
<feature type="transmembrane region" description="Helical" evidence="2">
    <location>
        <begin position="61"/>
        <end position="80"/>
    </location>
</feature>
<evidence type="ECO:0000313" key="4">
    <source>
        <dbReference type="Proteomes" id="UP000567246"/>
    </source>
</evidence>
<dbReference type="AlphaFoldDB" id="A0A7W9JK53"/>
<feature type="region of interest" description="Disordered" evidence="1">
    <location>
        <begin position="1"/>
        <end position="35"/>
    </location>
</feature>
<feature type="transmembrane region" description="Helical" evidence="2">
    <location>
        <begin position="128"/>
        <end position="146"/>
    </location>
</feature>
<keyword evidence="2" id="KW-0472">Membrane</keyword>
<evidence type="ECO:0008006" key="5">
    <source>
        <dbReference type="Google" id="ProtNLM"/>
    </source>
</evidence>
<evidence type="ECO:0000313" key="3">
    <source>
        <dbReference type="EMBL" id="MBB5848936.1"/>
    </source>
</evidence>
<protein>
    <recommendedName>
        <fullName evidence="5">DUF2127 domain-containing protein</fullName>
    </recommendedName>
</protein>
<feature type="transmembrane region" description="Helical" evidence="2">
    <location>
        <begin position="192"/>
        <end position="212"/>
    </location>
</feature>
<reference evidence="3 4" key="1">
    <citation type="submission" date="2020-08" db="EMBL/GenBank/DDBJ databases">
        <title>Sequencing the genomes of 1000 actinobacteria strains.</title>
        <authorList>
            <person name="Klenk H.-P."/>
        </authorList>
    </citation>
    <scope>NUCLEOTIDE SEQUENCE [LARGE SCALE GENOMIC DNA]</scope>
    <source>
        <strain evidence="3 4">DSM 17945</strain>
    </source>
</reference>
<gene>
    <name evidence="3" type="ORF">HDA33_001500</name>
</gene>
<feature type="compositionally biased region" description="Basic residues" evidence="1">
    <location>
        <begin position="1"/>
        <end position="10"/>
    </location>
</feature>
<feature type="compositionally biased region" description="Low complexity" evidence="1">
    <location>
        <begin position="11"/>
        <end position="31"/>
    </location>
</feature>
<keyword evidence="2" id="KW-1133">Transmembrane helix</keyword>
<comment type="caution">
    <text evidence="3">The sequence shown here is derived from an EMBL/GenBank/DDBJ whole genome shotgun (WGS) entry which is preliminary data.</text>
</comment>